<accession>A0ABT1WYM3</accession>
<keyword evidence="1" id="KW-0472">Membrane</keyword>
<reference evidence="2 3" key="1">
    <citation type="submission" date="2022-06" db="EMBL/GenBank/DDBJ databases">
        <title>Roseomonas CN29.</title>
        <authorList>
            <person name="Cheng Y."/>
            <person name="He X."/>
        </authorList>
    </citation>
    <scope>NUCLEOTIDE SEQUENCE [LARGE SCALE GENOMIC DNA]</scope>
    <source>
        <strain evidence="2 3">CN29</strain>
    </source>
</reference>
<name>A0ABT1WYM3_9PROT</name>
<comment type="caution">
    <text evidence="2">The sequence shown here is derived from an EMBL/GenBank/DDBJ whole genome shotgun (WGS) entry which is preliminary data.</text>
</comment>
<gene>
    <name evidence="2" type="ORF">NRP21_02675</name>
</gene>
<dbReference type="EMBL" id="JANJOU010000001">
    <property type="protein sequence ID" value="MCR0980948.1"/>
    <property type="molecule type" value="Genomic_DNA"/>
</dbReference>
<evidence type="ECO:0000313" key="3">
    <source>
        <dbReference type="Proteomes" id="UP001524642"/>
    </source>
</evidence>
<keyword evidence="1" id="KW-0812">Transmembrane</keyword>
<feature type="transmembrane region" description="Helical" evidence="1">
    <location>
        <begin position="44"/>
        <end position="69"/>
    </location>
</feature>
<protein>
    <submittedName>
        <fullName evidence="2">Uncharacterized protein</fullName>
    </submittedName>
</protein>
<keyword evidence="1" id="KW-1133">Transmembrane helix</keyword>
<keyword evidence="3" id="KW-1185">Reference proteome</keyword>
<organism evidence="2 3">
    <name type="scientific">Roseomonas populi</name>
    <dbReference type="NCBI Taxonomy" id="3121582"/>
    <lineage>
        <taxon>Bacteria</taxon>
        <taxon>Pseudomonadati</taxon>
        <taxon>Pseudomonadota</taxon>
        <taxon>Alphaproteobacteria</taxon>
        <taxon>Acetobacterales</taxon>
        <taxon>Roseomonadaceae</taxon>
        <taxon>Roseomonas</taxon>
    </lineage>
</organism>
<evidence type="ECO:0000256" key="1">
    <source>
        <dbReference type="SAM" id="Phobius"/>
    </source>
</evidence>
<evidence type="ECO:0000313" key="2">
    <source>
        <dbReference type="EMBL" id="MCR0980948.1"/>
    </source>
</evidence>
<proteinExistence type="predicted"/>
<dbReference type="Proteomes" id="UP001524642">
    <property type="component" value="Unassembled WGS sequence"/>
</dbReference>
<dbReference type="RefSeq" id="WP_257714607.1">
    <property type="nucleotide sequence ID" value="NZ_JANJOU010000001.1"/>
</dbReference>
<sequence>MHARALWSLGILLVAVGVAAHAVGWEELLWFPRWVLDSLFWVPMALMDAVASAPLAFAVIALGVVLMVVSRIIGRSRER</sequence>